<keyword evidence="2" id="KW-0378">Hydrolase</keyword>
<name>A0A917ICT0_9MICO</name>
<gene>
    <name evidence="8" type="primary">helY</name>
    <name evidence="8" type="ORF">GCM10010921_03490</name>
</gene>
<dbReference type="Pfam" id="PF00270">
    <property type="entry name" value="DEAD"/>
    <property type="match status" value="1"/>
</dbReference>
<feature type="region of interest" description="Disordered" evidence="5">
    <location>
        <begin position="1"/>
        <end position="22"/>
    </location>
</feature>
<dbReference type="PROSITE" id="PS51192">
    <property type="entry name" value="HELICASE_ATP_BIND_1"/>
    <property type="match status" value="1"/>
</dbReference>
<keyword evidence="9" id="KW-1185">Reference proteome</keyword>
<reference evidence="8" key="2">
    <citation type="submission" date="2020-09" db="EMBL/GenBank/DDBJ databases">
        <authorList>
            <person name="Sun Q."/>
            <person name="Zhou Y."/>
        </authorList>
    </citation>
    <scope>NUCLEOTIDE SEQUENCE</scope>
    <source>
        <strain evidence="8">CGMCC 1.15794</strain>
    </source>
</reference>
<evidence type="ECO:0000313" key="9">
    <source>
        <dbReference type="Proteomes" id="UP000657592"/>
    </source>
</evidence>
<sequence length="815" mass="91095">MSAAAGPSPAERYAAARDRRAHPETHAFAEAQRFTLDDFQIAGCRALEDGRSVLVAAPTGAGKTIVGEFAVHLAMRTPDQKAFYTTPMKALSNQKFRELQDVYGEDDVGLLTGDTNINGSARVLVMTTEVLRNMLYADSPALRGLRYVVMDEVHYLADRFRGAVWEEVIIHLPADVRLVSLSATVSNAEEFGDWLDTVRGDTEVIVSETRPVPLEQHVLVRGDLLPLFDDRAGAATTQVNQELLRVRSSFAAASGGFSAVHRGGRRRSGPRRPPPPRRMERIDRPDVVQLLERSNLLPAIFFIFSRAGCDAAVQQVRRSGLRLTTAEERAEIREIVEARTAALPDEDLGALGYWEWVENLERGVASHHAGLLPAFKEVVEELFQRKLVRVVFATETLALGINMPARTVVLEKLEKFNGEARVAITSGEYTQLTGRAGRRGIDVEGHAVVQWTEGLDPQAVAALASRRTYPLNSSFRPTYNMAVNLIDQFGRARAREVLESSFAQFQADRAVVGLARQVKDAEESLAGYEKAMTCEHGDFTEYSAIRRDLSDLEKLNRKDQGASRGTREKRQREINGLRRRMQRHPCHRCPDREKHARWAERYWKLRRQTDKTRRQIESRTGTVARVFDRIIDVLVALDYVRLEGDEATLTDAGRRMRRIYGERDLLVAEALRTGIWRNLDAASLAALACALVYEPRRDDAGADPRSLPRGAFRIALSETEDLWARLDDLEQEHHLPGTEPVSTGLAAAMHMWARGALLDRVLTEADMAAGDFVRWAKQTIDLLDQLSLVAEGELARTARRALDAVRRGIVAYSSV</sequence>
<evidence type="ECO:0000313" key="8">
    <source>
        <dbReference type="EMBL" id="GGH35228.1"/>
    </source>
</evidence>
<reference evidence="8" key="1">
    <citation type="journal article" date="2014" name="Int. J. Syst. Evol. Microbiol.">
        <title>Complete genome sequence of Corynebacterium casei LMG S-19264T (=DSM 44701T), isolated from a smear-ripened cheese.</title>
        <authorList>
            <consortium name="US DOE Joint Genome Institute (JGI-PGF)"/>
            <person name="Walter F."/>
            <person name="Albersmeier A."/>
            <person name="Kalinowski J."/>
            <person name="Ruckert C."/>
        </authorList>
    </citation>
    <scope>NUCLEOTIDE SEQUENCE</scope>
    <source>
        <strain evidence="8">CGMCC 1.15794</strain>
    </source>
</reference>
<dbReference type="GO" id="GO:0004386">
    <property type="term" value="F:helicase activity"/>
    <property type="evidence" value="ECO:0007669"/>
    <property type="project" value="UniProtKB-KW"/>
</dbReference>
<dbReference type="Gene3D" id="3.40.50.300">
    <property type="entry name" value="P-loop containing nucleotide triphosphate hydrolases"/>
    <property type="match status" value="2"/>
</dbReference>
<evidence type="ECO:0000256" key="4">
    <source>
        <dbReference type="ARBA" id="ARBA00022840"/>
    </source>
</evidence>
<proteinExistence type="predicted"/>
<dbReference type="GO" id="GO:0005524">
    <property type="term" value="F:ATP binding"/>
    <property type="evidence" value="ECO:0007669"/>
    <property type="project" value="UniProtKB-KW"/>
</dbReference>
<dbReference type="Pfam" id="PF00271">
    <property type="entry name" value="Helicase_C"/>
    <property type="match status" value="1"/>
</dbReference>
<dbReference type="SMART" id="SM00490">
    <property type="entry name" value="HELICc"/>
    <property type="match status" value="1"/>
</dbReference>
<dbReference type="EMBL" id="BMJY01000001">
    <property type="protein sequence ID" value="GGH35228.1"/>
    <property type="molecule type" value="Genomic_DNA"/>
</dbReference>
<dbReference type="CDD" id="cd18795">
    <property type="entry name" value="SF2_C_Ski2"/>
    <property type="match status" value="1"/>
</dbReference>
<keyword evidence="4" id="KW-0067">ATP-binding</keyword>
<dbReference type="InterPro" id="IPR050699">
    <property type="entry name" value="RNA-DNA_Helicase"/>
</dbReference>
<dbReference type="Pfam" id="PF21408">
    <property type="entry name" value="MTR4-like_stalk"/>
    <property type="match status" value="1"/>
</dbReference>
<evidence type="ECO:0000256" key="2">
    <source>
        <dbReference type="ARBA" id="ARBA00022801"/>
    </source>
</evidence>
<feature type="domain" description="Helicase C-terminal" evidence="7">
    <location>
        <begin position="286"/>
        <end position="487"/>
    </location>
</feature>
<evidence type="ECO:0000259" key="7">
    <source>
        <dbReference type="PROSITE" id="PS51194"/>
    </source>
</evidence>
<dbReference type="Gene3D" id="1.10.3380.30">
    <property type="match status" value="1"/>
</dbReference>
<protein>
    <submittedName>
        <fullName evidence="8">Helicase</fullName>
    </submittedName>
</protein>
<comment type="caution">
    <text evidence="8">The sequence shown here is derived from an EMBL/GenBank/DDBJ whole genome shotgun (WGS) entry which is preliminary data.</text>
</comment>
<dbReference type="GO" id="GO:0003676">
    <property type="term" value="F:nucleic acid binding"/>
    <property type="evidence" value="ECO:0007669"/>
    <property type="project" value="InterPro"/>
</dbReference>
<dbReference type="InterPro" id="IPR027417">
    <property type="entry name" value="P-loop_NTPase"/>
</dbReference>
<evidence type="ECO:0000256" key="3">
    <source>
        <dbReference type="ARBA" id="ARBA00022806"/>
    </source>
</evidence>
<dbReference type="InterPro" id="IPR014001">
    <property type="entry name" value="Helicase_ATP-bd"/>
</dbReference>
<feature type="region of interest" description="Disordered" evidence="5">
    <location>
        <begin position="259"/>
        <end position="283"/>
    </location>
</feature>
<dbReference type="AlphaFoldDB" id="A0A917ICT0"/>
<dbReference type="InterPro" id="IPR001650">
    <property type="entry name" value="Helicase_C-like"/>
</dbReference>
<feature type="domain" description="Helicase ATP-binding" evidence="6">
    <location>
        <begin position="44"/>
        <end position="203"/>
    </location>
</feature>
<dbReference type="Pfam" id="PF08148">
    <property type="entry name" value="DSHCT"/>
    <property type="match status" value="1"/>
</dbReference>
<dbReference type="SMART" id="SM01142">
    <property type="entry name" value="DSHCT"/>
    <property type="match status" value="1"/>
</dbReference>
<accession>A0A917ICT0</accession>
<dbReference type="RefSeq" id="WP_188754512.1">
    <property type="nucleotide sequence ID" value="NZ_BMJY01000001.1"/>
</dbReference>
<dbReference type="GO" id="GO:0070478">
    <property type="term" value="P:nuclear-transcribed mRNA catabolic process, 3'-5' exonucleolytic nonsense-mediated decay"/>
    <property type="evidence" value="ECO:0007669"/>
    <property type="project" value="TreeGrafter"/>
</dbReference>
<organism evidence="8 9">
    <name type="scientific">Microbacterium album</name>
    <dbReference type="NCBI Taxonomy" id="2053191"/>
    <lineage>
        <taxon>Bacteria</taxon>
        <taxon>Bacillati</taxon>
        <taxon>Actinomycetota</taxon>
        <taxon>Actinomycetes</taxon>
        <taxon>Micrococcales</taxon>
        <taxon>Microbacteriaceae</taxon>
        <taxon>Microbacterium</taxon>
    </lineage>
</organism>
<dbReference type="SMART" id="SM00487">
    <property type="entry name" value="DEXDc"/>
    <property type="match status" value="1"/>
</dbReference>
<keyword evidence="3 8" id="KW-0347">Helicase</keyword>
<dbReference type="PANTHER" id="PTHR12131">
    <property type="entry name" value="ATP-DEPENDENT RNA AND DNA HELICASE"/>
    <property type="match status" value="1"/>
</dbReference>
<dbReference type="PROSITE" id="PS51194">
    <property type="entry name" value="HELICASE_CTER"/>
    <property type="match status" value="1"/>
</dbReference>
<dbReference type="InterPro" id="IPR012961">
    <property type="entry name" value="Ski2/MTR4_C"/>
</dbReference>
<dbReference type="PANTHER" id="PTHR12131:SF1">
    <property type="entry name" value="ATP-DEPENDENT RNA HELICASE SUPV3L1, MITOCHONDRIAL-RELATED"/>
    <property type="match status" value="1"/>
</dbReference>
<dbReference type="SUPFAM" id="SSF52540">
    <property type="entry name" value="P-loop containing nucleoside triphosphate hydrolases"/>
    <property type="match status" value="1"/>
</dbReference>
<evidence type="ECO:0000259" key="6">
    <source>
        <dbReference type="PROSITE" id="PS51192"/>
    </source>
</evidence>
<dbReference type="GO" id="GO:0055087">
    <property type="term" value="C:Ski complex"/>
    <property type="evidence" value="ECO:0007669"/>
    <property type="project" value="TreeGrafter"/>
</dbReference>
<dbReference type="InterPro" id="IPR048392">
    <property type="entry name" value="MTR4-like_stalk"/>
</dbReference>
<dbReference type="InterPro" id="IPR011545">
    <property type="entry name" value="DEAD/DEAH_box_helicase_dom"/>
</dbReference>
<evidence type="ECO:0000256" key="1">
    <source>
        <dbReference type="ARBA" id="ARBA00022741"/>
    </source>
</evidence>
<dbReference type="Proteomes" id="UP000657592">
    <property type="component" value="Unassembled WGS sequence"/>
</dbReference>
<dbReference type="GO" id="GO:0016787">
    <property type="term" value="F:hydrolase activity"/>
    <property type="evidence" value="ECO:0007669"/>
    <property type="project" value="UniProtKB-KW"/>
</dbReference>
<keyword evidence="1" id="KW-0547">Nucleotide-binding</keyword>
<evidence type="ECO:0000256" key="5">
    <source>
        <dbReference type="SAM" id="MobiDB-lite"/>
    </source>
</evidence>